<sequence length="62" mass="7371">MRDYLKLLNDLKDGVLDELTITAEEFQDFQPVFMDFPERKQLIGEAQRGGTITYRYENNKKQ</sequence>
<gene>
    <name evidence="1" type="ORF">R0G89_10530</name>
</gene>
<comment type="caution">
    <text evidence="1">The sequence shown here is derived from an EMBL/GenBank/DDBJ whole genome shotgun (WGS) entry which is preliminary data.</text>
</comment>
<organism evidence="1 2">
    <name type="scientific">Pediococcus acidilactici</name>
    <dbReference type="NCBI Taxonomy" id="1254"/>
    <lineage>
        <taxon>Bacteria</taxon>
        <taxon>Bacillati</taxon>
        <taxon>Bacillota</taxon>
        <taxon>Bacilli</taxon>
        <taxon>Lactobacillales</taxon>
        <taxon>Lactobacillaceae</taxon>
        <taxon>Pediococcus</taxon>
        <taxon>Pediococcus acidilactici group</taxon>
    </lineage>
</organism>
<reference evidence="1" key="1">
    <citation type="journal article" date="2023" name="PeerJ">
        <title>Selection and evaluation of lactic acid bacteria from chicken feces in Thailand as potential probiotics.</title>
        <authorList>
            <person name="Khurajog B."/>
            <person name="Disastra Y."/>
            <person name="Lawwyne L.D."/>
            <person name="Sirichokchatchawan W."/>
            <person name="Niyomtham W."/>
            <person name="Yindee J."/>
            <person name="Hampson D.J."/>
            <person name="Prapasarakul N."/>
        </authorList>
    </citation>
    <scope>NUCLEOTIDE SEQUENCE</scope>
    <source>
        <strain evidence="1">BF9</strain>
    </source>
</reference>
<dbReference type="EMBL" id="JAWJAV010000011">
    <property type="protein sequence ID" value="MDV2622135.1"/>
    <property type="molecule type" value="Genomic_DNA"/>
</dbReference>
<protein>
    <submittedName>
        <fullName evidence="1">Uncharacterized protein</fullName>
    </submittedName>
</protein>
<dbReference type="Proteomes" id="UP001280897">
    <property type="component" value="Unassembled WGS sequence"/>
</dbReference>
<name>A0AAN5Y699_PEDAC</name>
<dbReference type="AlphaFoldDB" id="A0AAN5Y699"/>
<evidence type="ECO:0000313" key="2">
    <source>
        <dbReference type="Proteomes" id="UP001280897"/>
    </source>
</evidence>
<dbReference type="RefSeq" id="WP_008842200.1">
    <property type="nucleotide sequence ID" value="NZ_CAKMBA010000002.1"/>
</dbReference>
<evidence type="ECO:0000313" key="1">
    <source>
        <dbReference type="EMBL" id="MDV2622135.1"/>
    </source>
</evidence>
<reference evidence="1" key="2">
    <citation type="submission" date="2023-10" db="EMBL/GenBank/DDBJ databases">
        <authorList>
            <person name="Khurajog B."/>
        </authorList>
    </citation>
    <scope>NUCLEOTIDE SEQUENCE</scope>
    <source>
        <strain evidence="1">BF9</strain>
    </source>
</reference>
<proteinExistence type="predicted"/>
<accession>A0AAN5Y699</accession>
<dbReference type="KEGG" id="paci:A4V11_09870"/>